<feature type="transmembrane region" description="Helical" evidence="6">
    <location>
        <begin position="267"/>
        <end position="287"/>
    </location>
</feature>
<feature type="transmembrane region" description="Helical" evidence="6">
    <location>
        <begin position="299"/>
        <end position="320"/>
    </location>
</feature>
<reference evidence="9" key="1">
    <citation type="journal article" date="2022" name="Toxins">
        <title>Genomic Analysis of Sphingopyxis sp. USTB-05 for Biodegrading Cyanobacterial Hepatotoxins.</title>
        <authorList>
            <person name="Liu C."/>
            <person name="Xu Q."/>
            <person name="Zhao Z."/>
            <person name="Zhang H."/>
            <person name="Liu X."/>
            <person name="Yin C."/>
            <person name="Liu Y."/>
            <person name="Yan H."/>
        </authorList>
    </citation>
    <scope>NUCLEOTIDE SEQUENCE</scope>
    <source>
        <strain evidence="9">NBD5</strain>
    </source>
</reference>
<keyword evidence="5 6" id="KW-0472">Membrane</keyword>
<feature type="transmembrane region" description="Helical" evidence="6">
    <location>
        <begin position="414"/>
        <end position="433"/>
    </location>
</feature>
<keyword evidence="4 6" id="KW-1133">Transmembrane helix</keyword>
<dbReference type="PANTHER" id="PTHR30619:SF1">
    <property type="entry name" value="RECOMBINATION PROTEIN 2"/>
    <property type="match status" value="1"/>
</dbReference>
<accession>A0ABY4X4G3</accession>
<evidence type="ECO:0000256" key="2">
    <source>
        <dbReference type="ARBA" id="ARBA00022475"/>
    </source>
</evidence>
<feature type="transmembrane region" description="Helical" evidence="6">
    <location>
        <begin position="532"/>
        <end position="551"/>
    </location>
</feature>
<dbReference type="Pfam" id="PF13567">
    <property type="entry name" value="DUF4131"/>
    <property type="match status" value="1"/>
</dbReference>
<dbReference type="Pfam" id="PF03772">
    <property type="entry name" value="Competence"/>
    <property type="match status" value="1"/>
</dbReference>
<feature type="transmembrane region" description="Helical" evidence="6">
    <location>
        <begin position="23"/>
        <end position="40"/>
    </location>
</feature>
<name>A0ABY4X4G3_9SPHN</name>
<evidence type="ECO:0000259" key="8">
    <source>
        <dbReference type="Pfam" id="PF13567"/>
    </source>
</evidence>
<dbReference type="InterPro" id="IPR052159">
    <property type="entry name" value="Competence_DNA_uptake"/>
</dbReference>
<proteinExistence type="predicted"/>
<feature type="transmembrane region" description="Helical" evidence="6">
    <location>
        <begin position="439"/>
        <end position="459"/>
    </location>
</feature>
<evidence type="ECO:0000259" key="7">
    <source>
        <dbReference type="Pfam" id="PF03772"/>
    </source>
</evidence>
<sequence>MRQTFARRAGALEHWLEAERDQLPLWLPVMLLAGIAAWYALPGRAAWAAWCAAMAGLALGALGLGGASRAARALGLAALGLCAGCALIWHKAERMATPRLDRPRVVRLVAEVRGVEALPARGGTRLTLAPRGDALPKRVRVMLADAPPAPGSAIAPPLTLAPGMVLALRARLVPPPPALAPGGYDFRATAWFAGLGASGRVLDRPVRLAGVPSRGLEARLGAARRALGARILARVPGAAGAVAVALATGDTGAIAPDDAEAFRRSGLAHLLSVSGLHLSAMVGATIFAARRLLALLPWLALRIAVPLLASALGAVAGSLYTVLTGSAVPTLRALIAALLVLAGAALGREAITLRLVASGALLVLIAWPDQAAGPSFQLSFAAVLALVALYEAAPVRRHLAPRPEPAVRRWARAGAGLLLAGLVVEAALMPIAIYHFHRAGFYGALANLVAIPLTSAVVMPAEALALLLEPLGLAAPAWWVVAQALALLLWLARRVALLPGAVALVPDMSRTAFALIVAGGLWLALWRTRARVAGLVPLIAGLGLIAATPPVDLVVTADGRHVALRRADGSLALLRARTGDYVRGALAELGGQESAAALAWEALPEGRCSADLCLAERAAAGRRWRIAATRSAYPLRRAALAPVCAWADIMVSERRLPGWCRPRWLKADAALLARTGGLAIRLAPPRIDTVAAWAAGKPWADSPVR</sequence>
<dbReference type="PANTHER" id="PTHR30619">
    <property type="entry name" value="DNA INTERNALIZATION/COMPETENCE PROTEIN COMEC/REC2"/>
    <property type="match status" value="1"/>
</dbReference>
<feature type="domain" description="DUF4131" evidence="8">
    <location>
        <begin position="47"/>
        <end position="201"/>
    </location>
</feature>
<comment type="subcellular location">
    <subcellularLocation>
        <location evidence="1">Cell membrane</location>
        <topology evidence="1">Multi-pass membrane protein</topology>
    </subcellularLocation>
</comment>
<dbReference type="InterPro" id="IPR004477">
    <property type="entry name" value="ComEC_N"/>
</dbReference>
<keyword evidence="10" id="KW-1185">Reference proteome</keyword>
<keyword evidence="3 6" id="KW-0812">Transmembrane</keyword>
<evidence type="ECO:0000313" key="9">
    <source>
        <dbReference type="EMBL" id="USI71770.1"/>
    </source>
</evidence>
<gene>
    <name evidence="9" type="ORF">LHA26_10600</name>
</gene>
<evidence type="ECO:0000256" key="6">
    <source>
        <dbReference type="SAM" id="Phobius"/>
    </source>
</evidence>
<evidence type="ECO:0000313" key="10">
    <source>
        <dbReference type="Proteomes" id="UP001056937"/>
    </source>
</evidence>
<feature type="domain" description="ComEC/Rec2-related protein" evidence="7">
    <location>
        <begin position="246"/>
        <end position="529"/>
    </location>
</feature>
<feature type="transmembrane region" description="Helical" evidence="6">
    <location>
        <begin position="351"/>
        <end position="368"/>
    </location>
</feature>
<feature type="transmembrane region" description="Helical" evidence="6">
    <location>
        <begin position="47"/>
        <end position="64"/>
    </location>
</feature>
<dbReference type="RefSeq" id="WP_252165584.1">
    <property type="nucleotide sequence ID" value="NZ_CP084930.1"/>
</dbReference>
<evidence type="ECO:0000256" key="5">
    <source>
        <dbReference type="ARBA" id="ARBA00023136"/>
    </source>
</evidence>
<feature type="transmembrane region" description="Helical" evidence="6">
    <location>
        <begin position="326"/>
        <end position="344"/>
    </location>
</feature>
<evidence type="ECO:0000256" key="3">
    <source>
        <dbReference type="ARBA" id="ARBA00022692"/>
    </source>
</evidence>
<protein>
    <submittedName>
        <fullName evidence="9">ComEC/Rec2 family competence protein</fullName>
    </submittedName>
</protein>
<dbReference type="InterPro" id="IPR025405">
    <property type="entry name" value="DUF4131"/>
</dbReference>
<dbReference type="Proteomes" id="UP001056937">
    <property type="component" value="Chromosome 1"/>
</dbReference>
<feature type="transmembrane region" description="Helical" evidence="6">
    <location>
        <begin position="471"/>
        <end position="492"/>
    </location>
</feature>
<dbReference type="EMBL" id="CP084930">
    <property type="protein sequence ID" value="USI71770.1"/>
    <property type="molecule type" value="Genomic_DNA"/>
</dbReference>
<dbReference type="NCBIfam" id="TIGR00360">
    <property type="entry name" value="ComEC_N-term"/>
    <property type="match status" value="1"/>
</dbReference>
<evidence type="ECO:0000256" key="1">
    <source>
        <dbReference type="ARBA" id="ARBA00004651"/>
    </source>
</evidence>
<feature type="transmembrane region" description="Helical" evidence="6">
    <location>
        <begin position="508"/>
        <end position="525"/>
    </location>
</feature>
<feature type="transmembrane region" description="Helical" evidence="6">
    <location>
        <begin position="374"/>
        <end position="393"/>
    </location>
</feature>
<keyword evidence="2" id="KW-1003">Cell membrane</keyword>
<organism evidence="9 10">
    <name type="scientific">Sphingomonas morindae</name>
    <dbReference type="NCBI Taxonomy" id="1541170"/>
    <lineage>
        <taxon>Bacteria</taxon>
        <taxon>Pseudomonadati</taxon>
        <taxon>Pseudomonadota</taxon>
        <taxon>Alphaproteobacteria</taxon>
        <taxon>Sphingomonadales</taxon>
        <taxon>Sphingomonadaceae</taxon>
        <taxon>Sphingomonas</taxon>
    </lineage>
</organism>
<feature type="transmembrane region" description="Helical" evidence="6">
    <location>
        <begin position="70"/>
        <end position="89"/>
    </location>
</feature>
<evidence type="ECO:0000256" key="4">
    <source>
        <dbReference type="ARBA" id="ARBA00022989"/>
    </source>
</evidence>